<dbReference type="SUPFAM" id="SSF53850">
    <property type="entry name" value="Periplasmic binding protein-like II"/>
    <property type="match status" value="1"/>
</dbReference>
<dbReference type="AlphaFoldDB" id="A0A0K6HRZ2"/>
<dbReference type="OrthoDB" id="7822595at2"/>
<keyword evidence="4" id="KW-1185">Reference proteome</keyword>
<dbReference type="Proteomes" id="UP000183900">
    <property type="component" value="Unassembled WGS sequence"/>
</dbReference>
<dbReference type="NCBIfam" id="NF037995">
    <property type="entry name" value="TRAP_S1"/>
    <property type="match status" value="1"/>
</dbReference>
<dbReference type="CDD" id="cd13665">
    <property type="entry name" value="PBP2_TRAP_Dctp3_4"/>
    <property type="match status" value="1"/>
</dbReference>
<dbReference type="InterPro" id="IPR018389">
    <property type="entry name" value="DctP_fam"/>
</dbReference>
<dbReference type="RefSeq" id="WP_055454689.1">
    <property type="nucleotide sequence ID" value="NZ_CYHE01000002.1"/>
</dbReference>
<feature type="signal peptide" evidence="2">
    <location>
        <begin position="1"/>
        <end position="23"/>
    </location>
</feature>
<proteinExistence type="predicted"/>
<dbReference type="Gene3D" id="3.40.190.170">
    <property type="entry name" value="Bacterial extracellular solute-binding protein, family 7"/>
    <property type="match status" value="1"/>
</dbReference>
<organism evidence="3 4">
    <name type="scientific">Pannonibacter indicus</name>
    <dbReference type="NCBI Taxonomy" id="466044"/>
    <lineage>
        <taxon>Bacteria</taxon>
        <taxon>Pseudomonadati</taxon>
        <taxon>Pseudomonadota</taxon>
        <taxon>Alphaproteobacteria</taxon>
        <taxon>Hyphomicrobiales</taxon>
        <taxon>Stappiaceae</taxon>
        <taxon>Pannonibacter</taxon>
    </lineage>
</organism>
<feature type="chain" id="PRO_5005504810" evidence="2">
    <location>
        <begin position="24"/>
        <end position="329"/>
    </location>
</feature>
<dbReference type="EMBL" id="CYHE01000002">
    <property type="protein sequence ID" value="CUA93596.1"/>
    <property type="molecule type" value="Genomic_DNA"/>
</dbReference>
<dbReference type="PANTHER" id="PTHR33376">
    <property type="match status" value="1"/>
</dbReference>
<dbReference type="InterPro" id="IPR038404">
    <property type="entry name" value="TRAP_DctP_sf"/>
</dbReference>
<dbReference type="Pfam" id="PF03480">
    <property type="entry name" value="DctP"/>
    <property type="match status" value="1"/>
</dbReference>
<evidence type="ECO:0000313" key="4">
    <source>
        <dbReference type="Proteomes" id="UP000183900"/>
    </source>
</evidence>
<dbReference type="PANTHER" id="PTHR33376:SF15">
    <property type="entry name" value="BLL6794 PROTEIN"/>
    <property type="match status" value="1"/>
</dbReference>
<evidence type="ECO:0000256" key="2">
    <source>
        <dbReference type="SAM" id="SignalP"/>
    </source>
</evidence>
<evidence type="ECO:0000313" key="3">
    <source>
        <dbReference type="EMBL" id="CUA93596.1"/>
    </source>
</evidence>
<gene>
    <name evidence="3" type="ORF">Ga0061067_102442</name>
</gene>
<reference evidence="4" key="1">
    <citation type="submission" date="2015-08" db="EMBL/GenBank/DDBJ databases">
        <authorList>
            <person name="Varghese N."/>
        </authorList>
    </citation>
    <scope>NUCLEOTIDE SEQUENCE [LARGE SCALE GENOMIC DNA]</scope>
    <source>
        <strain evidence="4">DSM 23407</strain>
    </source>
</reference>
<keyword evidence="1 2" id="KW-0732">Signal</keyword>
<protein>
    <submittedName>
        <fullName evidence="3">TRAP-type C4-dicarboxylate transport system, periplasmic component</fullName>
    </submittedName>
</protein>
<accession>A0A0K6HRZ2</accession>
<name>A0A0K6HRZ2_9HYPH</name>
<sequence>MKLKTLKAALAAAFTLAASVASAGDLKLADFQPPTHFVVDSTYKPFAATIAEKTGGAVTVTLYMGGEIGPGPAEQYNRALEGVADIFFGLPGYTAANFPKTLLAELPGVITADNGTERMLANLDKLSDEYKRVVLLGLWNNAPNLLFTGEKPIRSLDDLKGLKIRVPSRNAGLVVEAWGATPVSMPATEIYNAMQTGVIDGAMIDATALTSFKLAEVTKYITQGMNTTMSDFFLIMNRDSFRDLTEDQQKIVLDAGRTAAVNGNKAWLSVAGKALSDFAATDGKEVITLAPEEAAKFNAASSAVVDKIVADADAQGLEASAFVEALKGN</sequence>
<evidence type="ECO:0000256" key="1">
    <source>
        <dbReference type="ARBA" id="ARBA00022729"/>
    </source>
</evidence>
<dbReference type="GO" id="GO:0055085">
    <property type="term" value="P:transmembrane transport"/>
    <property type="evidence" value="ECO:0007669"/>
    <property type="project" value="InterPro"/>
</dbReference>